<evidence type="ECO:0000313" key="7">
    <source>
        <dbReference type="EMBL" id="RCI04929.1"/>
    </source>
</evidence>
<feature type="transmembrane region" description="Helical" evidence="5">
    <location>
        <begin position="256"/>
        <end position="278"/>
    </location>
</feature>
<dbReference type="EMBL" id="PJQM01000535">
    <property type="protein sequence ID" value="RCI04929.1"/>
    <property type="molecule type" value="Genomic_DNA"/>
</dbReference>
<organism evidence="7 8">
    <name type="scientific">Rhizopus stolonifer</name>
    <name type="common">Rhizopus nigricans</name>
    <dbReference type="NCBI Taxonomy" id="4846"/>
    <lineage>
        <taxon>Eukaryota</taxon>
        <taxon>Fungi</taxon>
        <taxon>Fungi incertae sedis</taxon>
        <taxon>Mucoromycota</taxon>
        <taxon>Mucoromycotina</taxon>
        <taxon>Mucoromycetes</taxon>
        <taxon>Mucorales</taxon>
        <taxon>Mucorineae</taxon>
        <taxon>Rhizopodaceae</taxon>
        <taxon>Rhizopus</taxon>
    </lineage>
</organism>
<evidence type="ECO:0000256" key="1">
    <source>
        <dbReference type="ARBA" id="ARBA00004141"/>
    </source>
</evidence>
<reference evidence="7 8" key="1">
    <citation type="journal article" date="2018" name="G3 (Bethesda)">
        <title>Phylogenetic and Phylogenomic Definition of Rhizopus Species.</title>
        <authorList>
            <person name="Gryganskyi A.P."/>
            <person name="Golan J."/>
            <person name="Dolatabadi S."/>
            <person name="Mondo S."/>
            <person name="Robb S."/>
            <person name="Idnurm A."/>
            <person name="Muszewska A."/>
            <person name="Steczkiewicz K."/>
            <person name="Masonjones S."/>
            <person name="Liao H.L."/>
            <person name="Gajdeczka M.T."/>
            <person name="Anike F."/>
            <person name="Vuek A."/>
            <person name="Anishchenko I.M."/>
            <person name="Voigt K."/>
            <person name="de Hoog G.S."/>
            <person name="Smith M.E."/>
            <person name="Heitman J."/>
            <person name="Vilgalys R."/>
            <person name="Stajich J.E."/>
        </authorList>
    </citation>
    <scope>NUCLEOTIDE SEQUENCE [LARGE SCALE GENOMIC DNA]</scope>
    <source>
        <strain evidence="7 8">LSU 92-RS-03</strain>
    </source>
</reference>
<protein>
    <recommendedName>
        <fullName evidence="6">Sugar phosphate transporter domain-containing protein</fullName>
    </recommendedName>
</protein>
<feature type="transmembrane region" description="Helical" evidence="5">
    <location>
        <begin position="310"/>
        <end position="329"/>
    </location>
</feature>
<dbReference type="PANTHER" id="PTHR11132">
    <property type="entry name" value="SOLUTE CARRIER FAMILY 35"/>
    <property type="match status" value="1"/>
</dbReference>
<feature type="transmembrane region" description="Helical" evidence="5">
    <location>
        <begin position="285"/>
        <end position="304"/>
    </location>
</feature>
<comment type="subcellular location">
    <subcellularLocation>
        <location evidence="1">Membrane</location>
        <topology evidence="1">Multi-pass membrane protein</topology>
    </subcellularLocation>
</comment>
<dbReference type="Pfam" id="PF03151">
    <property type="entry name" value="TPT"/>
    <property type="match status" value="1"/>
</dbReference>
<evidence type="ECO:0000256" key="4">
    <source>
        <dbReference type="ARBA" id="ARBA00023136"/>
    </source>
</evidence>
<evidence type="ECO:0000256" key="3">
    <source>
        <dbReference type="ARBA" id="ARBA00022989"/>
    </source>
</evidence>
<dbReference type="STRING" id="4846.A0A367KRV2"/>
<feature type="transmembrane region" description="Helical" evidence="5">
    <location>
        <begin position="104"/>
        <end position="124"/>
    </location>
</feature>
<evidence type="ECO:0000259" key="6">
    <source>
        <dbReference type="Pfam" id="PF03151"/>
    </source>
</evidence>
<feature type="domain" description="Sugar phosphate transporter" evidence="6">
    <location>
        <begin position="33"/>
        <end position="326"/>
    </location>
</feature>
<comment type="caution">
    <text evidence="7">The sequence shown here is derived from an EMBL/GenBank/DDBJ whole genome shotgun (WGS) entry which is preliminary data.</text>
</comment>
<dbReference type="OrthoDB" id="5547497at2759"/>
<dbReference type="InterPro" id="IPR004853">
    <property type="entry name" value="Sugar_P_trans_dom"/>
</dbReference>
<feature type="transmembrane region" description="Helical" evidence="5">
    <location>
        <begin position="188"/>
        <end position="204"/>
    </location>
</feature>
<gene>
    <name evidence="7" type="ORF">CU098_013139</name>
</gene>
<keyword evidence="2 5" id="KW-0812">Transmembrane</keyword>
<accession>A0A367KRV2</accession>
<evidence type="ECO:0000256" key="2">
    <source>
        <dbReference type="ARBA" id="ARBA00022692"/>
    </source>
</evidence>
<evidence type="ECO:0000256" key="5">
    <source>
        <dbReference type="SAM" id="Phobius"/>
    </source>
</evidence>
<sequence>MSSNLEDLPLPASSFSSKGRGEKLFMNANKRITTITMLYITISIAATFFNKLLFTYSEYKFPYPFFTVVSQLLITVLFMFIWSKLKPFQHPLAQIPAFSWDSTVALRIAPLTTVYMCVIIFNPLYLQHVEATNYQFTHSLTIAFSLLFSYLMLQAETSRNVKSSCILVMFGTCVGSMGYLNFSLVGAFYSLAWPAIVALYGIYLKKTLTASKNDIWCVIQYNSIMSIGVLTLLVILSGELSDIFSNVWFWDEFGFWLQMVLTAMTGFCINAIMLLMLVHTSPLTVTVASVSRTAIQALLVTVIFGNRMSLLNVIGILISLAGSGCYIFLRLGETKL</sequence>
<feature type="transmembrane region" description="Helical" evidence="5">
    <location>
        <begin position="61"/>
        <end position="83"/>
    </location>
</feature>
<keyword evidence="4 5" id="KW-0472">Membrane</keyword>
<dbReference type="AlphaFoldDB" id="A0A367KRV2"/>
<keyword evidence="3 5" id="KW-1133">Transmembrane helix</keyword>
<feature type="transmembrane region" description="Helical" evidence="5">
    <location>
        <begin position="32"/>
        <end position="49"/>
    </location>
</feature>
<keyword evidence="8" id="KW-1185">Reference proteome</keyword>
<proteinExistence type="predicted"/>
<dbReference type="InterPro" id="IPR050186">
    <property type="entry name" value="TPT_transporter"/>
</dbReference>
<feature type="transmembrane region" description="Helical" evidence="5">
    <location>
        <begin position="216"/>
        <end position="236"/>
    </location>
</feature>
<name>A0A367KRV2_RHIST</name>
<dbReference type="Proteomes" id="UP000253551">
    <property type="component" value="Unassembled WGS sequence"/>
</dbReference>
<evidence type="ECO:0000313" key="8">
    <source>
        <dbReference type="Proteomes" id="UP000253551"/>
    </source>
</evidence>
<feature type="transmembrane region" description="Helical" evidence="5">
    <location>
        <begin position="136"/>
        <end position="153"/>
    </location>
</feature>
<dbReference type="GO" id="GO:0016020">
    <property type="term" value="C:membrane"/>
    <property type="evidence" value="ECO:0007669"/>
    <property type="project" value="UniProtKB-SubCell"/>
</dbReference>